<feature type="region of interest" description="Disordered" evidence="5">
    <location>
        <begin position="327"/>
        <end position="354"/>
    </location>
</feature>
<dbReference type="InterPro" id="IPR027974">
    <property type="entry name" value="DUF4470"/>
</dbReference>
<name>A0A7S2TRF5_9EUKA</name>
<evidence type="ECO:0000256" key="4">
    <source>
        <dbReference type="ARBA" id="ARBA00022794"/>
    </source>
</evidence>
<comment type="subcellular location">
    <subcellularLocation>
        <location evidence="1">Cytoplasm</location>
    </subcellularLocation>
</comment>
<gene>
    <name evidence="8" type="ORF">LSP00402_LOCUS11412</name>
</gene>
<dbReference type="PANTHER" id="PTHR22118:SF14">
    <property type="entry name" value="DYNEIN AXONEMAL ASSEMBLY FACTOR 3"/>
    <property type="match status" value="1"/>
</dbReference>
<evidence type="ECO:0000256" key="2">
    <source>
        <dbReference type="ARBA" id="ARBA00010449"/>
    </source>
</evidence>
<evidence type="ECO:0000256" key="3">
    <source>
        <dbReference type="ARBA" id="ARBA00022490"/>
    </source>
</evidence>
<protein>
    <recommendedName>
        <fullName evidence="9">Dynein assembly factor 3, axonemal</fullName>
    </recommendedName>
</protein>
<evidence type="ECO:0000256" key="1">
    <source>
        <dbReference type="ARBA" id="ARBA00004496"/>
    </source>
</evidence>
<feature type="compositionally biased region" description="Basic and acidic residues" evidence="5">
    <location>
        <begin position="333"/>
        <end position="354"/>
    </location>
</feature>
<dbReference type="Pfam" id="PF14740">
    <property type="entry name" value="DUF4471"/>
    <property type="match status" value="1"/>
</dbReference>
<evidence type="ECO:0008006" key="9">
    <source>
        <dbReference type="Google" id="ProtNLM"/>
    </source>
</evidence>
<evidence type="ECO:0000259" key="7">
    <source>
        <dbReference type="Pfam" id="PF14740"/>
    </source>
</evidence>
<comment type="similarity">
    <text evidence="2">Belongs to the DNAAF3 family.</text>
</comment>
<evidence type="ECO:0000313" key="8">
    <source>
        <dbReference type="EMBL" id="CAD9766887.1"/>
    </source>
</evidence>
<feature type="region of interest" description="Disordered" evidence="5">
    <location>
        <begin position="463"/>
        <end position="484"/>
    </location>
</feature>
<feature type="domain" description="DUF4470" evidence="6">
    <location>
        <begin position="16"/>
        <end position="113"/>
    </location>
</feature>
<evidence type="ECO:0000256" key="5">
    <source>
        <dbReference type="SAM" id="MobiDB-lite"/>
    </source>
</evidence>
<evidence type="ECO:0000259" key="6">
    <source>
        <dbReference type="Pfam" id="PF14737"/>
    </source>
</evidence>
<organism evidence="8">
    <name type="scientific">Lotharella oceanica</name>
    <dbReference type="NCBI Taxonomy" id="641309"/>
    <lineage>
        <taxon>Eukaryota</taxon>
        <taxon>Sar</taxon>
        <taxon>Rhizaria</taxon>
        <taxon>Cercozoa</taxon>
        <taxon>Chlorarachniophyceae</taxon>
        <taxon>Lotharella</taxon>
    </lineage>
</organism>
<proteinExistence type="inferred from homology"/>
<dbReference type="Pfam" id="PF14737">
    <property type="entry name" value="DUF4470"/>
    <property type="match status" value="1"/>
</dbReference>
<dbReference type="InterPro" id="IPR028235">
    <property type="entry name" value="DNAAF3_C"/>
</dbReference>
<reference evidence="8" key="1">
    <citation type="submission" date="2021-01" db="EMBL/GenBank/DDBJ databases">
        <authorList>
            <person name="Corre E."/>
            <person name="Pelletier E."/>
            <person name="Niang G."/>
            <person name="Scheremetjew M."/>
            <person name="Finn R."/>
            <person name="Kale V."/>
            <person name="Holt S."/>
            <person name="Cochrane G."/>
            <person name="Meng A."/>
            <person name="Brown T."/>
            <person name="Cohen L."/>
        </authorList>
    </citation>
    <scope>NUCLEOTIDE SEQUENCE</scope>
    <source>
        <strain evidence="8">CCMP622</strain>
    </source>
</reference>
<keyword evidence="3" id="KW-0963">Cytoplasm</keyword>
<dbReference type="EMBL" id="HBHP01018341">
    <property type="protein sequence ID" value="CAD9766887.1"/>
    <property type="molecule type" value="Transcribed_RNA"/>
</dbReference>
<dbReference type="InterPro" id="IPR039304">
    <property type="entry name" value="DNAAF3"/>
</dbReference>
<feature type="domain" description="Dynein assembly factor 3 C-terminal" evidence="7">
    <location>
        <begin position="143"/>
        <end position="446"/>
    </location>
</feature>
<accession>A0A7S2TRF5</accession>
<dbReference type="PANTHER" id="PTHR22118">
    <property type="entry name" value="DYNEIN ASSEMBLY FACTOR 3, AXONEMAL"/>
    <property type="match status" value="1"/>
</dbReference>
<dbReference type="GO" id="GO:0044458">
    <property type="term" value="P:motile cilium assembly"/>
    <property type="evidence" value="ECO:0007669"/>
    <property type="project" value="TreeGrafter"/>
</dbReference>
<keyword evidence="4" id="KW-0970">Cilium biogenesis/degradation</keyword>
<dbReference type="GO" id="GO:0005737">
    <property type="term" value="C:cytoplasm"/>
    <property type="evidence" value="ECO:0007669"/>
    <property type="project" value="UniProtKB-SubCell"/>
</dbReference>
<dbReference type="AlphaFoldDB" id="A0A7S2TRF5"/>
<dbReference type="GO" id="GO:0070286">
    <property type="term" value="P:axonemal dynein complex assembly"/>
    <property type="evidence" value="ECO:0007669"/>
    <property type="project" value="InterPro"/>
</dbReference>
<sequence length="510" mass="59266">MAYVQPVSVGIGQHQMWGFSPSFDPLKYLSEKTKQKKEINVLLINPGDIRHLLETLHEIENAKEVAKVNVYIWEDTLECIAREMILTRIATDQSLSTEARIQTFLEAYGNIEIHKKTSENLSTYAKQIYKDMAKDAEKVAPIFNLSRLKFKERDEIEDVLKFVSSETKFNAKELWDNRSRHYLGARYDALGNIVDWDYSMRMKDYAPIIHKLHYRRWRARGIIVERQGRCTEPNRTLASSIDARHRKRGPVTVRGYWSDIVVSPYISFGVHTRDMSFYERAQRQYKKHSVDICEHNLTKIFEKIAPCNVKEVVEKTPDGEEIQILEAATEVESDTKKEDKKKDPKTKDNEKKEPKSEFDWASRVEVSFLFGDLKKIFARSRYHKLFDLIFISQHIAHSCFSADLNNIAAENCTIVSETVKYLPVKLPEKKLFVQKLVELGTKASWVNLPSLDKKAMNHYSFPMPEENRQHEPADPATATTEKKMNQDSYPECMYPYVFFLCNGTPPEVSK</sequence>